<dbReference type="EMBL" id="JANPWB010000007">
    <property type="protein sequence ID" value="KAJ1171219.1"/>
    <property type="molecule type" value="Genomic_DNA"/>
</dbReference>
<dbReference type="AlphaFoldDB" id="A0AAV7T579"/>
<evidence type="ECO:0000313" key="2">
    <source>
        <dbReference type="Proteomes" id="UP001066276"/>
    </source>
</evidence>
<evidence type="ECO:0000313" key="1">
    <source>
        <dbReference type="EMBL" id="KAJ1171219.1"/>
    </source>
</evidence>
<gene>
    <name evidence="1" type="ORF">NDU88_003089</name>
</gene>
<sequence length="216" mass="23325">MFAAHSPTSGRHHLSLHCPPPGILCILSLAARGALLNIQMAPPQSQARAATNSKGFQRGLSSAAYLHLGLFPARLSHRAPGEPRDSAVTPPLQCHYSSARCRPRRDPVAEWPPDAASLAVTYLQEQPRASTSARPLYTPLSSSLCHVPSAFVAGLHVRPFAPLSAHAGAATRRPARVSLQLLLRSPRHSRAAENGPGAPLIRACQTRARQHRRIWQ</sequence>
<accession>A0AAV7T579</accession>
<comment type="caution">
    <text evidence="1">The sequence shown here is derived from an EMBL/GenBank/DDBJ whole genome shotgun (WGS) entry which is preliminary data.</text>
</comment>
<dbReference type="Proteomes" id="UP001066276">
    <property type="component" value="Chromosome 4_1"/>
</dbReference>
<keyword evidence="2" id="KW-1185">Reference proteome</keyword>
<proteinExistence type="predicted"/>
<protein>
    <submittedName>
        <fullName evidence="1">Uncharacterized protein</fullName>
    </submittedName>
</protein>
<name>A0AAV7T579_PLEWA</name>
<organism evidence="1 2">
    <name type="scientific">Pleurodeles waltl</name>
    <name type="common">Iberian ribbed newt</name>
    <dbReference type="NCBI Taxonomy" id="8319"/>
    <lineage>
        <taxon>Eukaryota</taxon>
        <taxon>Metazoa</taxon>
        <taxon>Chordata</taxon>
        <taxon>Craniata</taxon>
        <taxon>Vertebrata</taxon>
        <taxon>Euteleostomi</taxon>
        <taxon>Amphibia</taxon>
        <taxon>Batrachia</taxon>
        <taxon>Caudata</taxon>
        <taxon>Salamandroidea</taxon>
        <taxon>Salamandridae</taxon>
        <taxon>Pleurodelinae</taxon>
        <taxon>Pleurodeles</taxon>
    </lineage>
</organism>
<reference evidence="1" key="1">
    <citation type="journal article" date="2022" name="bioRxiv">
        <title>Sequencing and chromosome-scale assembly of the giantPleurodeles waltlgenome.</title>
        <authorList>
            <person name="Brown T."/>
            <person name="Elewa A."/>
            <person name="Iarovenko S."/>
            <person name="Subramanian E."/>
            <person name="Araus A.J."/>
            <person name="Petzold A."/>
            <person name="Susuki M."/>
            <person name="Suzuki K.-i.T."/>
            <person name="Hayashi T."/>
            <person name="Toyoda A."/>
            <person name="Oliveira C."/>
            <person name="Osipova E."/>
            <person name="Leigh N.D."/>
            <person name="Simon A."/>
            <person name="Yun M.H."/>
        </authorList>
    </citation>
    <scope>NUCLEOTIDE SEQUENCE</scope>
    <source>
        <strain evidence="1">20211129_DDA</strain>
        <tissue evidence="1">Liver</tissue>
    </source>
</reference>